<feature type="transmembrane region" description="Helical" evidence="1">
    <location>
        <begin position="437"/>
        <end position="462"/>
    </location>
</feature>
<dbReference type="EMBL" id="PYSW02000003">
    <property type="protein sequence ID" value="KAG2393216.1"/>
    <property type="molecule type" value="Genomic_DNA"/>
</dbReference>
<dbReference type="Gene3D" id="1.10.167.10">
    <property type="entry name" value="Regulator of G-protein Signalling 4, domain 2"/>
    <property type="match status" value="1"/>
</dbReference>
<comment type="caution">
    <text evidence="3">The sequence shown here is derived from an EMBL/GenBank/DDBJ whole genome shotgun (WGS) entry which is preliminary data.</text>
</comment>
<reference evidence="3 4" key="1">
    <citation type="journal article" date="2018" name="BMC Genomics">
        <title>The genome of Naegleria lovaniensis, the basis for a comparative approach to unravel pathogenicity factors of the human pathogenic amoeba N. fowleri.</title>
        <authorList>
            <person name="Liechti N."/>
            <person name="Schurch N."/>
            <person name="Bruggmann R."/>
            <person name="Wittwer M."/>
        </authorList>
    </citation>
    <scope>NUCLEOTIDE SEQUENCE [LARGE SCALE GENOMIC DNA]</scope>
    <source>
        <strain evidence="3 4">ATCC 30569</strain>
    </source>
</reference>
<dbReference type="AlphaFoldDB" id="A0AA88KRD0"/>
<keyword evidence="1" id="KW-1133">Transmembrane helix</keyword>
<keyword evidence="4" id="KW-1185">Reference proteome</keyword>
<feature type="transmembrane region" description="Helical" evidence="1">
    <location>
        <begin position="410"/>
        <end position="431"/>
    </location>
</feature>
<dbReference type="RefSeq" id="XP_044555110.1">
    <property type="nucleotide sequence ID" value="XM_044700019.1"/>
</dbReference>
<keyword evidence="1" id="KW-0812">Transmembrane</keyword>
<evidence type="ECO:0000313" key="3">
    <source>
        <dbReference type="EMBL" id="KAG2393216.1"/>
    </source>
</evidence>
<feature type="transmembrane region" description="Helical" evidence="1">
    <location>
        <begin position="568"/>
        <end position="588"/>
    </location>
</feature>
<dbReference type="SUPFAM" id="SSF48097">
    <property type="entry name" value="Regulator of G-protein signaling, RGS"/>
    <property type="match status" value="1"/>
</dbReference>
<accession>A0AA88KRD0</accession>
<proteinExistence type="predicted"/>
<feature type="transmembrane region" description="Helical" evidence="1">
    <location>
        <begin position="487"/>
        <end position="510"/>
    </location>
</feature>
<dbReference type="InterPro" id="IPR036305">
    <property type="entry name" value="RGS_sf"/>
</dbReference>
<feature type="transmembrane region" description="Helical" evidence="1">
    <location>
        <begin position="525"/>
        <end position="548"/>
    </location>
</feature>
<feature type="transmembrane region" description="Helical" evidence="1">
    <location>
        <begin position="600"/>
        <end position="619"/>
    </location>
</feature>
<feature type="transmembrane region" description="Helical" evidence="1">
    <location>
        <begin position="380"/>
        <end position="398"/>
    </location>
</feature>
<evidence type="ECO:0000313" key="4">
    <source>
        <dbReference type="Proteomes" id="UP000816034"/>
    </source>
</evidence>
<dbReference type="GeneID" id="68102247"/>
<dbReference type="PROSITE" id="PS50132">
    <property type="entry name" value="RGS"/>
    <property type="match status" value="1"/>
</dbReference>
<sequence>MFRDVPQTLGSTTCIQATRLLTLLLSTTLITLLLLLSAHFVHCSTISATIDTFVERVKISQQQQQWTTPPSSWTTAEASITSSNSSIVVLSMRNPSLIQPLSSILREYFNNRTLHMFSFDFESDVVSRASFKASVEMALSMHQIKPLKLIEVSNMLCDCILGNPFVDSNQIEFLITTDKDVPKLIRQIRENSKYAPSRYLELSDFNIVILSPYEIQYVWTNSSFSESFSKSLIQNLKDDMISCLYEMKYCRMNVSSTGISSCYEKHDYCWLRRAQNFFQVAHSELFVNFINQQILTQTHQPAIVEYQFKVQEIALASILEDNNLNSTFSHQLLSTNSSDFMNLTLSQRLDYVMQNEMMNSYQYSCHTSICLFEPLLASEYFQFASILCCLIYYIFLFCMCQKNSIKIRLLLPWCGPLLVMIRILSSSEFIYSTCPVLYSMISIITVTMTIVIYIITILRVLYLRNLYEIISKRNNIGLYKRLASKKFGIFITLLACFLTFLIMLVFIPMFSRIYLTNSLSISRNVIAGCIISLAVLSAIIYSIIDFIFHRKDIKKKGLIYFLFFDDPFYIRIDLICLIFILILLIPFLTPTRISVLSGLFRMLISLTAYMIMGGNTLFIEWVKMLKYRKSEIVKKLETVTPAAGSKSTLSMIKENDHSLEHLLKDSNLFEMLKTYSEKEFSLENILLFEHIQEFVRTQKLTLSQVSQIEENFLKPYSKYEVNISSTTKKAFHEWHEHVKRNQDMIQENSVMDMKEIETLKHILYSDLLNNLNDTFHRMQATEEFMKWEKVVDLQRKHSITR</sequence>
<dbReference type="InterPro" id="IPR016137">
    <property type="entry name" value="RGS"/>
</dbReference>
<dbReference type="Pfam" id="PF00615">
    <property type="entry name" value="RGS"/>
    <property type="match status" value="1"/>
</dbReference>
<organism evidence="3 4">
    <name type="scientific">Naegleria lovaniensis</name>
    <name type="common">Amoeba</name>
    <dbReference type="NCBI Taxonomy" id="51637"/>
    <lineage>
        <taxon>Eukaryota</taxon>
        <taxon>Discoba</taxon>
        <taxon>Heterolobosea</taxon>
        <taxon>Tetramitia</taxon>
        <taxon>Eutetramitia</taxon>
        <taxon>Vahlkampfiidae</taxon>
        <taxon>Naegleria</taxon>
    </lineage>
</organism>
<feature type="domain" description="RGS" evidence="2">
    <location>
        <begin position="658"/>
        <end position="719"/>
    </location>
</feature>
<dbReference type="InterPro" id="IPR044926">
    <property type="entry name" value="RGS_subdomain_2"/>
</dbReference>
<evidence type="ECO:0000256" key="1">
    <source>
        <dbReference type="SAM" id="Phobius"/>
    </source>
</evidence>
<gene>
    <name evidence="3" type="ORF">C9374_009793</name>
</gene>
<keyword evidence="1" id="KW-0472">Membrane</keyword>
<name>A0AA88KRD0_NAELO</name>
<protein>
    <recommendedName>
        <fullName evidence="2">RGS domain-containing protein</fullName>
    </recommendedName>
</protein>
<dbReference type="Proteomes" id="UP000816034">
    <property type="component" value="Unassembled WGS sequence"/>
</dbReference>
<evidence type="ECO:0000259" key="2">
    <source>
        <dbReference type="PROSITE" id="PS50132"/>
    </source>
</evidence>